<dbReference type="AlphaFoldDB" id="A0A9N9MPF2"/>
<evidence type="ECO:0000313" key="5">
    <source>
        <dbReference type="EMBL" id="CAG9768276.1"/>
    </source>
</evidence>
<name>A0A9N9MPF2_9CUCU</name>
<accession>A0A9N9MPF2</accession>
<comment type="similarity">
    <text evidence="3">Belongs to the TO family.</text>
</comment>
<keyword evidence="2" id="KW-0090">Biological rhythms</keyword>
<evidence type="ECO:0000313" key="6">
    <source>
        <dbReference type="Proteomes" id="UP001152799"/>
    </source>
</evidence>
<dbReference type="SMART" id="SM00700">
    <property type="entry name" value="JHBP"/>
    <property type="match status" value="1"/>
</dbReference>
<evidence type="ECO:0000256" key="3">
    <source>
        <dbReference type="ARBA" id="ARBA00060902"/>
    </source>
</evidence>
<dbReference type="InterPro" id="IPR038606">
    <property type="entry name" value="To_sf"/>
</dbReference>
<proteinExistence type="inferred from homology"/>
<dbReference type="Pfam" id="PF06585">
    <property type="entry name" value="JHBP"/>
    <property type="match status" value="1"/>
</dbReference>
<organism evidence="5 6">
    <name type="scientific">Ceutorhynchus assimilis</name>
    <name type="common">cabbage seed weevil</name>
    <dbReference type="NCBI Taxonomy" id="467358"/>
    <lineage>
        <taxon>Eukaryota</taxon>
        <taxon>Metazoa</taxon>
        <taxon>Ecdysozoa</taxon>
        <taxon>Arthropoda</taxon>
        <taxon>Hexapoda</taxon>
        <taxon>Insecta</taxon>
        <taxon>Pterygota</taxon>
        <taxon>Neoptera</taxon>
        <taxon>Endopterygota</taxon>
        <taxon>Coleoptera</taxon>
        <taxon>Polyphaga</taxon>
        <taxon>Cucujiformia</taxon>
        <taxon>Curculionidae</taxon>
        <taxon>Ceutorhynchinae</taxon>
        <taxon>Ceutorhynchus</taxon>
    </lineage>
</organism>
<gene>
    <name evidence="5" type="ORF">CEUTPL_LOCUS8822</name>
</gene>
<sequence length="252" mass="29333">MCFERRIIFIVAVVSFLVPLCESAKVKKFPPYIQKCRQNDTDFQKCLYRALENIKPYLKDGIPELRLPKMSPLILPEVGIDAGAGFIARFENCEIYGADKFVIEKFDVSLEENKIKFDMSFPHIRIKARYYIFGKVMFFNLDGSGPADGNITDCRVIATMNGQRFYQQDKQYLKLTETIIEDIDFGKPNFQFYELFKNNPELTQQTNKILNANMVELLTDLRPTLEQVIGNTVLEFIGRVFQRFSIEELFPR</sequence>
<protein>
    <submittedName>
        <fullName evidence="5">Uncharacterized protein</fullName>
    </submittedName>
</protein>
<evidence type="ECO:0000256" key="4">
    <source>
        <dbReference type="SAM" id="SignalP"/>
    </source>
</evidence>
<dbReference type="Proteomes" id="UP001152799">
    <property type="component" value="Chromosome 4"/>
</dbReference>
<dbReference type="GO" id="GO:0007623">
    <property type="term" value="P:circadian rhythm"/>
    <property type="evidence" value="ECO:0007669"/>
    <property type="project" value="UniProtKB-ARBA"/>
</dbReference>
<dbReference type="Gene3D" id="3.15.10.30">
    <property type="entry name" value="Haemolymph juvenile hormone binding protein"/>
    <property type="match status" value="1"/>
</dbReference>
<dbReference type="GO" id="GO:0005615">
    <property type="term" value="C:extracellular space"/>
    <property type="evidence" value="ECO:0007669"/>
    <property type="project" value="TreeGrafter"/>
</dbReference>
<reference evidence="5" key="1">
    <citation type="submission" date="2022-01" db="EMBL/GenBank/DDBJ databases">
        <authorList>
            <person name="King R."/>
        </authorList>
    </citation>
    <scope>NUCLEOTIDE SEQUENCE</scope>
</reference>
<dbReference type="OrthoDB" id="7419171at2759"/>
<evidence type="ECO:0000256" key="1">
    <source>
        <dbReference type="ARBA" id="ARBA00022729"/>
    </source>
</evidence>
<dbReference type="PANTHER" id="PTHR11008">
    <property type="entry name" value="PROTEIN TAKEOUT-LIKE PROTEIN"/>
    <property type="match status" value="1"/>
</dbReference>
<feature type="signal peptide" evidence="4">
    <location>
        <begin position="1"/>
        <end position="23"/>
    </location>
</feature>
<dbReference type="PANTHER" id="PTHR11008:SF14">
    <property type="entry name" value="CIRCADIAN CLOCK-CONTROLLED PROTEIN-LIKE PROTEIN"/>
    <property type="match status" value="1"/>
</dbReference>
<dbReference type="FunFam" id="3.15.10.30:FF:000001">
    <property type="entry name" value="Takeout-like protein 1"/>
    <property type="match status" value="1"/>
</dbReference>
<feature type="chain" id="PRO_5040233978" evidence="4">
    <location>
        <begin position="24"/>
        <end position="252"/>
    </location>
</feature>
<keyword evidence="1 4" id="KW-0732">Signal</keyword>
<dbReference type="EMBL" id="OU892280">
    <property type="protein sequence ID" value="CAG9768276.1"/>
    <property type="molecule type" value="Genomic_DNA"/>
</dbReference>
<dbReference type="InterPro" id="IPR010562">
    <property type="entry name" value="Haemolymph_juvenile_hormone-bd"/>
</dbReference>
<evidence type="ECO:0000256" key="2">
    <source>
        <dbReference type="ARBA" id="ARBA00023108"/>
    </source>
</evidence>
<keyword evidence="6" id="KW-1185">Reference proteome</keyword>